<dbReference type="SUPFAM" id="SSF51905">
    <property type="entry name" value="FAD/NAD(P)-binding domain"/>
    <property type="match status" value="1"/>
</dbReference>
<dbReference type="Gene3D" id="3.50.50.60">
    <property type="entry name" value="FAD/NAD(P)-binding domain"/>
    <property type="match status" value="1"/>
</dbReference>
<dbReference type="PANTHER" id="PTHR46313:SF3">
    <property type="entry name" value="PROLYCOPENE ISOMERASE, CHLOROPLASTIC"/>
    <property type="match status" value="1"/>
</dbReference>
<organism evidence="1 2">
    <name type="scientific">Malaciobacter mytili LMG 24559</name>
    <dbReference type="NCBI Taxonomy" id="1032238"/>
    <lineage>
        <taxon>Bacteria</taxon>
        <taxon>Pseudomonadati</taxon>
        <taxon>Campylobacterota</taxon>
        <taxon>Epsilonproteobacteria</taxon>
        <taxon>Campylobacterales</taxon>
        <taxon>Arcobacteraceae</taxon>
        <taxon>Malaciobacter</taxon>
    </lineage>
</organism>
<protein>
    <submittedName>
        <fullName evidence="1">Phytoene dehydrogenase</fullName>
    </submittedName>
</protein>
<comment type="caution">
    <text evidence="1">The sequence shown here is derived from an EMBL/GenBank/DDBJ whole genome shotgun (WGS) entry which is preliminary data.</text>
</comment>
<sequence length="464" mass="53694">MNDYTVIGAGIGGTACSVLLSKKYKTTLFEKEPYLGGCASTFQRGNYFYNSGATTFAGYKEGTFLYKFFKENNIEFNKKLLDSSLTVLIGDKKIKRLRDFDSFIFEINQAFPNKKNLEFYTLIYNINKEFFQINDYYYSNKNLFSKLSSLYSFKTLFKKFYSYLFIKADKFINGFFQGISKEYLDFIDNQVLIVAQAKTNEVNFLTCALALGYQFMPNYYIYGGMGSIFEAMSEKIEDLRVNEFIQKIERTKNSFIVHSNKTTIESKNIVLNSSLFESSCLFEDKQIKEYISKYKKFDLGVSAFMVYFKINTNRIFDSHYQIILDNILENTISNSLFVSFGSNDDIKMKGSITVSIHTKNSFWYENTKEKKQELKDIIKKIICQKLNIKEDEIIKCFAATPLTFKRYINRTSLGGIAVKFNNFVFRLPSNDTPIKGLYNVGDTTFAAQGWPGVMLGVQNFQRLI</sequence>
<accession>A0AAX2AKJ1</accession>
<dbReference type="Gene3D" id="3.90.660.50">
    <property type="match status" value="1"/>
</dbReference>
<dbReference type="AlphaFoldDB" id="A0AAX2AKJ1"/>
<dbReference type="KEGG" id="amyt:AMYT_2115"/>
<dbReference type="Pfam" id="PF13450">
    <property type="entry name" value="NAD_binding_8"/>
    <property type="match status" value="1"/>
</dbReference>
<dbReference type="EMBL" id="NXID01000013">
    <property type="protein sequence ID" value="RXK16151.1"/>
    <property type="molecule type" value="Genomic_DNA"/>
</dbReference>
<keyword evidence="2" id="KW-1185">Reference proteome</keyword>
<reference evidence="1 2" key="1">
    <citation type="submission" date="2017-09" db="EMBL/GenBank/DDBJ databases">
        <title>Genomics of the genus Arcobacter.</title>
        <authorList>
            <person name="Perez-Cataluna A."/>
            <person name="Figueras M.J."/>
            <person name="Salas-Masso N."/>
        </authorList>
    </citation>
    <scope>NUCLEOTIDE SEQUENCE [LARGE SCALE GENOMIC DNA]</scope>
    <source>
        <strain evidence="1 2">CECT 7386</strain>
    </source>
</reference>
<dbReference type="Proteomes" id="UP000290092">
    <property type="component" value="Unassembled WGS sequence"/>
</dbReference>
<name>A0AAX2AKJ1_9BACT</name>
<evidence type="ECO:0000313" key="1">
    <source>
        <dbReference type="EMBL" id="RXK16151.1"/>
    </source>
</evidence>
<dbReference type="InterPro" id="IPR036188">
    <property type="entry name" value="FAD/NAD-bd_sf"/>
</dbReference>
<evidence type="ECO:0000313" key="2">
    <source>
        <dbReference type="Proteomes" id="UP000290092"/>
    </source>
</evidence>
<proteinExistence type="predicted"/>
<gene>
    <name evidence="1" type="ORF">CP985_04680</name>
</gene>
<dbReference type="InterPro" id="IPR045892">
    <property type="entry name" value="CrtISO-like"/>
</dbReference>
<dbReference type="RefSeq" id="WP_114842492.1">
    <property type="nucleotide sequence ID" value="NZ_CP031219.1"/>
</dbReference>
<dbReference type="GO" id="GO:0016116">
    <property type="term" value="P:carotenoid metabolic process"/>
    <property type="evidence" value="ECO:0007669"/>
    <property type="project" value="InterPro"/>
</dbReference>
<dbReference type="PANTHER" id="PTHR46313">
    <property type="match status" value="1"/>
</dbReference>